<sequence length="89" mass="10272">MVQKIRKRESFYVNWTRDPGVGSGRVSIWVSPEIPLAFYMPELAEKDWHPEWVAQMMEEGNSVHGITVRGISTKDARERSPRERSLLSA</sequence>
<proteinExistence type="predicted"/>
<protein>
    <recommendedName>
        <fullName evidence="2">DUF7882 domain-containing protein</fullName>
    </recommendedName>
</protein>
<keyword evidence="4" id="KW-1185">Reference proteome</keyword>
<reference evidence="3" key="1">
    <citation type="submission" date="2021-03" db="EMBL/GenBank/DDBJ databases">
        <title>Leucobacter chromiisoli sp. nov., isolated from chromium-containing soil of chemical plant.</title>
        <authorList>
            <person name="Xu Z."/>
        </authorList>
    </citation>
    <scope>NUCLEOTIDE SEQUENCE</scope>
    <source>
        <strain evidence="3">K 70/01</strain>
    </source>
</reference>
<accession>A0A939TLX6</accession>
<gene>
    <name evidence="3" type="ORF">J4H85_02505</name>
</gene>
<dbReference type="InterPro" id="IPR057204">
    <property type="entry name" value="DUF7882"/>
</dbReference>
<feature type="region of interest" description="Disordered" evidence="1">
    <location>
        <begin position="70"/>
        <end position="89"/>
    </location>
</feature>
<evidence type="ECO:0000313" key="4">
    <source>
        <dbReference type="Proteomes" id="UP000668403"/>
    </source>
</evidence>
<feature type="domain" description="DUF7882" evidence="2">
    <location>
        <begin position="1"/>
        <end position="68"/>
    </location>
</feature>
<dbReference type="Pfam" id="PF25355">
    <property type="entry name" value="DUF7882"/>
    <property type="match status" value="1"/>
</dbReference>
<feature type="compositionally biased region" description="Basic and acidic residues" evidence="1">
    <location>
        <begin position="72"/>
        <end position="89"/>
    </location>
</feature>
<comment type="caution">
    <text evidence="3">The sequence shown here is derived from an EMBL/GenBank/DDBJ whole genome shotgun (WGS) entry which is preliminary data.</text>
</comment>
<dbReference type="AlphaFoldDB" id="A0A939TLX6"/>
<evidence type="ECO:0000259" key="2">
    <source>
        <dbReference type="Pfam" id="PF25355"/>
    </source>
</evidence>
<evidence type="ECO:0000313" key="3">
    <source>
        <dbReference type="EMBL" id="MBO2988873.1"/>
    </source>
</evidence>
<organism evidence="3 4">
    <name type="scientific">Leucobacter tardus</name>
    <dbReference type="NCBI Taxonomy" id="501483"/>
    <lineage>
        <taxon>Bacteria</taxon>
        <taxon>Bacillati</taxon>
        <taxon>Actinomycetota</taxon>
        <taxon>Actinomycetes</taxon>
        <taxon>Micrococcales</taxon>
        <taxon>Microbacteriaceae</taxon>
        <taxon>Leucobacter</taxon>
    </lineage>
</organism>
<evidence type="ECO:0000256" key="1">
    <source>
        <dbReference type="SAM" id="MobiDB-lite"/>
    </source>
</evidence>
<dbReference type="Proteomes" id="UP000668403">
    <property type="component" value="Unassembled WGS sequence"/>
</dbReference>
<dbReference type="EMBL" id="JAGFBF010000001">
    <property type="protein sequence ID" value="MBO2988873.1"/>
    <property type="molecule type" value="Genomic_DNA"/>
</dbReference>
<name>A0A939TLX6_9MICO</name>